<protein>
    <submittedName>
        <fullName evidence="3">IPT/TIG domain-containing protein</fullName>
    </submittedName>
</protein>
<evidence type="ECO:0000256" key="1">
    <source>
        <dbReference type="SAM" id="SignalP"/>
    </source>
</evidence>
<dbReference type="OrthoDB" id="103335at2"/>
<dbReference type="Gene3D" id="2.60.40.10">
    <property type="entry name" value="Immunoglobulins"/>
    <property type="match status" value="3"/>
</dbReference>
<proteinExistence type="predicted"/>
<dbReference type="AlphaFoldDB" id="A0A4R6TPX1"/>
<dbReference type="PANTHER" id="PTHR45632">
    <property type="entry name" value="LD33804P"/>
    <property type="match status" value="1"/>
</dbReference>
<organism evidence="3 4">
    <name type="scientific">Zeaxanthinibacter enoshimensis</name>
    <dbReference type="NCBI Taxonomy" id="392009"/>
    <lineage>
        <taxon>Bacteria</taxon>
        <taxon>Pseudomonadati</taxon>
        <taxon>Bacteroidota</taxon>
        <taxon>Flavobacteriia</taxon>
        <taxon>Flavobacteriales</taxon>
        <taxon>Flavobacteriaceae</taxon>
        <taxon>Zeaxanthinibacter</taxon>
    </lineage>
</organism>
<feature type="domain" description="IPT/TIG" evidence="2">
    <location>
        <begin position="139"/>
        <end position="215"/>
    </location>
</feature>
<dbReference type="RefSeq" id="WP_133643361.1">
    <property type="nucleotide sequence ID" value="NZ_SNYI01000001.1"/>
</dbReference>
<sequence>MKLYILRSLAFSLLLFSLATCTTEEETITPREYPRLTTLPVTEVSNDGARLNAEFILRGDYPIAEYGFIYSDDYVGRMDFENSERISIEGNVGAEGFSAMISRNLRNNEEYHVKAYVRTADYLVLGEPVNFKSQGSKGPELKSMIPSSGHIGDEVEITSSDFGKAKWATKVFVEGSEAEITSFSETAIKFLIPDAVAEELLTVAVEVNGNVSSFEEKFNLYKPVISEITPVQTSFDAEVTLSGENFNPVKGSISVNFLGFKDVAFPAEIVTTEESSVVVRVPAGVDIKEPGITIEMNNMKTKVKQAISIKDPVISSFSSNTAKTGEEFTLIGKNFSPDPEMNEVRIDGKIAEIVTARADSLTVIIPTQIEHVYSSRSVEVSVNILGEIAYSDTFLQITDKWFRLSNVPFNNSAYIYQGMSTMDQGYVISNDEFWKYDPITREWQQETSYPGSTTISPSSFTIENLLFIMAGMELYEYNTLSKNWTQKTNVPYSGKRDLLTFSYNNIGYAGTGRSYDYHTYYSDMWKYDPTGDSWTQIANYPATLGGRRGGVATILNGHIYTGLGGSRNTGSHNYEMYKFDPVVEQWTRFDDYPAKSLANPTAFTTNSRAYFGSVNEPHGTTNLWSFDGFSWKKEPMAPRRMNFLFLLNDIAYFTAGSSGQFWIYDALQPD</sequence>
<dbReference type="Gene3D" id="2.120.10.80">
    <property type="entry name" value="Kelch-type beta propeller"/>
    <property type="match status" value="1"/>
</dbReference>
<evidence type="ECO:0000259" key="2">
    <source>
        <dbReference type="Pfam" id="PF01833"/>
    </source>
</evidence>
<evidence type="ECO:0000313" key="4">
    <source>
        <dbReference type="Proteomes" id="UP000295468"/>
    </source>
</evidence>
<gene>
    <name evidence="3" type="ORF">CLV82_1204</name>
</gene>
<dbReference type="SUPFAM" id="SSF81296">
    <property type="entry name" value="E set domains"/>
    <property type="match status" value="3"/>
</dbReference>
<reference evidence="3 4" key="1">
    <citation type="submission" date="2019-03" db="EMBL/GenBank/DDBJ databases">
        <title>Genomic Encyclopedia of Archaeal and Bacterial Type Strains, Phase II (KMG-II): from individual species to whole genera.</title>
        <authorList>
            <person name="Goeker M."/>
        </authorList>
    </citation>
    <scope>NUCLEOTIDE SEQUENCE [LARGE SCALE GENOMIC DNA]</scope>
    <source>
        <strain evidence="3 4">DSM 18435</strain>
    </source>
</reference>
<name>A0A4R6TPX1_9FLAO</name>
<dbReference type="InterPro" id="IPR014756">
    <property type="entry name" value="Ig_E-set"/>
</dbReference>
<keyword evidence="4" id="KW-1185">Reference proteome</keyword>
<dbReference type="InterPro" id="IPR013783">
    <property type="entry name" value="Ig-like_fold"/>
</dbReference>
<comment type="caution">
    <text evidence="3">The sequence shown here is derived from an EMBL/GenBank/DDBJ whole genome shotgun (WGS) entry which is preliminary data.</text>
</comment>
<evidence type="ECO:0000313" key="3">
    <source>
        <dbReference type="EMBL" id="TDQ33365.1"/>
    </source>
</evidence>
<accession>A0A4R6TPX1</accession>
<dbReference type="InterPro" id="IPR015915">
    <property type="entry name" value="Kelch-typ_b-propeller"/>
</dbReference>
<dbReference type="SUPFAM" id="SSF117281">
    <property type="entry name" value="Kelch motif"/>
    <property type="match status" value="1"/>
</dbReference>
<dbReference type="EMBL" id="SNYI01000001">
    <property type="protein sequence ID" value="TDQ33365.1"/>
    <property type="molecule type" value="Genomic_DNA"/>
</dbReference>
<keyword evidence="1" id="KW-0732">Signal</keyword>
<feature type="signal peptide" evidence="1">
    <location>
        <begin position="1"/>
        <end position="19"/>
    </location>
</feature>
<dbReference type="Pfam" id="PF01833">
    <property type="entry name" value="TIG"/>
    <property type="match status" value="2"/>
</dbReference>
<feature type="chain" id="PRO_5020905185" evidence="1">
    <location>
        <begin position="20"/>
        <end position="670"/>
    </location>
</feature>
<feature type="domain" description="IPT/TIG" evidence="2">
    <location>
        <begin position="312"/>
        <end position="384"/>
    </location>
</feature>
<dbReference type="Proteomes" id="UP000295468">
    <property type="component" value="Unassembled WGS sequence"/>
</dbReference>
<dbReference type="CDD" id="cd00102">
    <property type="entry name" value="IPT"/>
    <property type="match status" value="1"/>
</dbReference>
<dbReference type="InterPro" id="IPR002909">
    <property type="entry name" value="IPT_dom"/>
</dbReference>